<dbReference type="CDD" id="cd03244">
    <property type="entry name" value="ABCC_MRP_domain2"/>
    <property type="match status" value="1"/>
</dbReference>
<feature type="transmembrane region" description="Helical" evidence="10">
    <location>
        <begin position="961"/>
        <end position="986"/>
    </location>
</feature>
<dbReference type="GO" id="GO:0140359">
    <property type="term" value="F:ABC-type transporter activity"/>
    <property type="evidence" value="ECO:0007669"/>
    <property type="project" value="InterPro"/>
</dbReference>
<dbReference type="Gene3D" id="3.40.50.300">
    <property type="entry name" value="P-loop containing nucleotide triphosphate hydrolases"/>
    <property type="match status" value="2"/>
</dbReference>
<feature type="transmembrane region" description="Helical" evidence="10">
    <location>
        <begin position="1094"/>
        <end position="1119"/>
    </location>
</feature>
<dbReference type="CDD" id="cd03250">
    <property type="entry name" value="ABCC_MRP_domain1"/>
    <property type="match status" value="1"/>
</dbReference>
<dbReference type="InterPro" id="IPR044726">
    <property type="entry name" value="ABCC_6TM_D2"/>
</dbReference>
<keyword evidence="6" id="KW-0067">ATP-binding</keyword>
<feature type="transmembrane region" description="Helical" evidence="10">
    <location>
        <begin position="1190"/>
        <end position="1209"/>
    </location>
</feature>
<dbReference type="InterPro" id="IPR027417">
    <property type="entry name" value="P-loop_NTPase"/>
</dbReference>
<dbReference type="EMBL" id="CP119905">
    <property type="protein sequence ID" value="WFD24320.1"/>
    <property type="molecule type" value="Genomic_DNA"/>
</dbReference>
<feature type="compositionally biased region" description="Basic and acidic residues" evidence="9">
    <location>
        <begin position="915"/>
        <end position="924"/>
    </location>
</feature>
<organism evidence="13 14">
    <name type="scientific">Malassezia equina</name>
    <dbReference type="NCBI Taxonomy" id="1381935"/>
    <lineage>
        <taxon>Eukaryota</taxon>
        <taxon>Fungi</taxon>
        <taxon>Dikarya</taxon>
        <taxon>Basidiomycota</taxon>
        <taxon>Ustilaginomycotina</taxon>
        <taxon>Malasseziomycetes</taxon>
        <taxon>Malasseziales</taxon>
        <taxon>Malasseziaceae</taxon>
        <taxon>Malassezia</taxon>
    </lineage>
</organism>
<dbReference type="GO" id="GO:0016887">
    <property type="term" value="F:ATP hydrolysis activity"/>
    <property type="evidence" value="ECO:0007669"/>
    <property type="project" value="InterPro"/>
</dbReference>
<feature type="transmembrane region" description="Helical" evidence="10">
    <location>
        <begin position="1006"/>
        <end position="1027"/>
    </location>
</feature>
<feature type="domain" description="ABC transmembrane type-1" evidence="12">
    <location>
        <begin position="329"/>
        <end position="620"/>
    </location>
</feature>
<evidence type="ECO:0000256" key="8">
    <source>
        <dbReference type="ARBA" id="ARBA00023136"/>
    </source>
</evidence>
<dbReference type="PANTHER" id="PTHR24223">
    <property type="entry name" value="ATP-BINDING CASSETTE SUB-FAMILY C"/>
    <property type="match status" value="1"/>
</dbReference>
<dbReference type="PANTHER" id="PTHR24223:SF353">
    <property type="entry name" value="ABC TRANSPORTER ATP-BINDING PROTEIN_PERMEASE VMR1-RELATED"/>
    <property type="match status" value="1"/>
</dbReference>
<keyword evidence="5" id="KW-0547">Nucleotide-binding</keyword>
<dbReference type="FunFam" id="3.40.50.300:FF:001354">
    <property type="entry name" value="ATP-binding cassette (ABC) transporter, putative"/>
    <property type="match status" value="1"/>
</dbReference>
<reference evidence="13" key="1">
    <citation type="submission" date="2023-03" db="EMBL/GenBank/DDBJ databases">
        <title>Mating type loci evolution in Malassezia.</title>
        <authorList>
            <person name="Coelho M.A."/>
        </authorList>
    </citation>
    <scope>NUCLEOTIDE SEQUENCE</scope>
    <source>
        <strain evidence="13">CBS 12830</strain>
    </source>
</reference>
<dbReference type="GO" id="GO:0005524">
    <property type="term" value="F:ATP binding"/>
    <property type="evidence" value="ECO:0007669"/>
    <property type="project" value="UniProtKB-KW"/>
</dbReference>
<accession>A0AAF0EGR0</accession>
<dbReference type="InterPro" id="IPR036640">
    <property type="entry name" value="ABC1_TM_sf"/>
</dbReference>
<keyword evidence="8 10" id="KW-0472">Membrane</keyword>
<feature type="region of interest" description="Disordered" evidence="9">
    <location>
        <begin position="202"/>
        <end position="223"/>
    </location>
</feature>
<feature type="region of interest" description="Disordered" evidence="9">
    <location>
        <begin position="912"/>
        <end position="939"/>
    </location>
</feature>
<evidence type="ECO:0000256" key="7">
    <source>
        <dbReference type="ARBA" id="ARBA00022989"/>
    </source>
</evidence>
<dbReference type="SMART" id="SM00382">
    <property type="entry name" value="AAA"/>
    <property type="match status" value="2"/>
</dbReference>
<evidence type="ECO:0008006" key="15">
    <source>
        <dbReference type="Google" id="ProtNLM"/>
    </source>
</evidence>
<dbReference type="InterPro" id="IPR003593">
    <property type="entry name" value="AAA+_ATPase"/>
</dbReference>
<feature type="domain" description="ABC transporter" evidence="11">
    <location>
        <begin position="658"/>
        <end position="914"/>
    </location>
</feature>
<evidence type="ECO:0000256" key="4">
    <source>
        <dbReference type="ARBA" id="ARBA00022737"/>
    </source>
</evidence>
<comment type="subcellular location">
    <subcellularLocation>
        <location evidence="1">Membrane</location>
        <topology evidence="1">Multi-pass membrane protein</topology>
    </subcellularLocation>
</comment>
<evidence type="ECO:0000256" key="1">
    <source>
        <dbReference type="ARBA" id="ARBA00004141"/>
    </source>
</evidence>
<feature type="domain" description="ABC transmembrane type-1" evidence="12">
    <location>
        <begin position="966"/>
        <end position="1243"/>
    </location>
</feature>
<evidence type="ECO:0000313" key="13">
    <source>
        <dbReference type="EMBL" id="WFD24320.1"/>
    </source>
</evidence>
<evidence type="ECO:0000313" key="14">
    <source>
        <dbReference type="Proteomes" id="UP001214415"/>
    </source>
</evidence>
<keyword evidence="4" id="KW-0677">Repeat</keyword>
<feature type="transmembrane region" description="Helical" evidence="10">
    <location>
        <begin position="82"/>
        <end position="101"/>
    </location>
</feature>
<dbReference type="SUPFAM" id="SSF90123">
    <property type="entry name" value="ABC transporter transmembrane region"/>
    <property type="match status" value="2"/>
</dbReference>
<keyword evidence="14" id="KW-1185">Reference proteome</keyword>
<proteinExistence type="predicted"/>
<keyword evidence="2" id="KW-0813">Transport</keyword>
<name>A0AAF0EGR0_9BASI</name>
<dbReference type="CDD" id="cd18596">
    <property type="entry name" value="ABC_6TM_VMR1_D1_like"/>
    <property type="match status" value="1"/>
</dbReference>
<feature type="transmembrane region" description="Helical" evidence="10">
    <location>
        <begin position="470"/>
        <end position="493"/>
    </location>
</feature>
<dbReference type="SUPFAM" id="SSF52540">
    <property type="entry name" value="P-loop containing nucleoside triphosphate hydrolases"/>
    <property type="match status" value="2"/>
</dbReference>
<dbReference type="CDD" id="cd18580">
    <property type="entry name" value="ABC_6TM_ABCC_D2"/>
    <property type="match status" value="1"/>
</dbReference>
<dbReference type="PROSITE" id="PS00211">
    <property type="entry name" value="ABC_TRANSPORTER_1"/>
    <property type="match status" value="2"/>
</dbReference>
<dbReference type="Pfam" id="PF00005">
    <property type="entry name" value="ABC_tran"/>
    <property type="match status" value="2"/>
</dbReference>
<dbReference type="InterPro" id="IPR011527">
    <property type="entry name" value="ABC1_TM_dom"/>
</dbReference>
<gene>
    <name evidence="13" type="ORF">MEQU1_003019</name>
</gene>
<dbReference type="InterPro" id="IPR017871">
    <property type="entry name" value="ABC_transporter-like_CS"/>
</dbReference>
<evidence type="ECO:0000256" key="3">
    <source>
        <dbReference type="ARBA" id="ARBA00022692"/>
    </source>
</evidence>
<evidence type="ECO:0000256" key="9">
    <source>
        <dbReference type="SAM" id="MobiDB-lite"/>
    </source>
</evidence>
<dbReference type="PROSITE" id="PS50893">
    <property type="entry name" value="ABC_TRANSPORTER_2"/>
    <property type="match status" value="2"/>
</dbReference>
<dbReference type="PROSITE" id="PS50929">
    <property type="entry name" value="ABC_TM1F"/>
    <property type="match status" value="2"/>
</dbReference>
<keyword evidence="7 10" id="KW-1133">Transmembrane helix</keyword>
<keyword evidence="3 10" id="KW-0812">Transmembrane</keyword>
<dbReference type="Pfam" id="PF00664">
    <property type="entry name" value="ABC_membrane"/>
    <property type="match status" value="2"/>
</dbReference>
<sequence>MVPWTPSGVIDVCELWVFTVAIVLLGTRLHALRRLHLGARRRSKLRRWIARHVLGSPIAHPGSTIVQQVAVHEHDFWRQFKMARCFFLVVGCIGLLISAFWDADRHALFLPFAMQAAWLYHEHSHRKLALEVRWACICTIFTVTACFVVGELFRFAFGERFNPAQWTNLALLGLLCGSISLLPGRPRHVAVQGSAVTVALGEDESRDGSCAEEAQDPSLEMAPTAPMTNSVLGTLFFLHVSKLVRIVKRTGRLASKDVPLLGPDMQAETLSQHIHHLLHRPKWVRTPAMRANALESTPLLSEPEVPSARHRGLRLVWMLVRANAVHFGFLISLTLVAIVTYYAPAFFANRIFQALDESVGAKEAKVDTLYRCLPWVLGLFCTVIVSSTIQGALWSRMEGTLTVSLTAQLSMLLFGKTLRRRQGARTEGDGKGDSQVLTLYLVDLGRVTSVCFHLFAALTTPCELLLGGYFAYRVLGVSALVGLGTTVLLMPLIGSLSKAYSRANERLMSVRDRRMSLLNECFFGIRMIKAQAWEPMFDSKIHHTRSDEIQELRWSFVFESLLSMVLELNPLLVTLVAFTFYTQVLHKTLTPQVAFTSLAVFNELRWTLIMLPRAVTSFIQTVASAGRIAEYLESDEVVPPPCTLRPTPATATAVAVPVRLDKVTVAWPNVHRSSSFLLRDLSVEFPVGRTLLCGRVGCGKTLLLHALLHEADVLHGTVHCPRSPSVSVPAESESLAAAQQALDTGAWLHPDMVAYAPQLPFLMNTTIRDNILFGLPLGDGARYQAVLKACALSHDLEQWEHGDLTLVGENGTELSGGQKARIGLARAVYSRAQVVLLDDVLSAVDVGTARHLTTHLLAGPLLDQRTVVLVSHNVAQVGQVADQVVYMEPGRVAFQGTPSAFFASPHYSGWQATEQQDKNEHAGEPYEPPLATQEAQRPREHRETGGIAWKVWSAYVAASSGWPLCLLTMLLFALANLWDLVTNAWVRDWSASGGRGHSSAWWLKRYAALVLVGIVFGVLRWIGIYTMSLRASRTLFGRMLWRTMHAPMRFFDRTTRGRLLNRFGQDMEVIDATFARAIADVAIRVTQLLATSTALYMVGGILFVLILFALLPVYGLIAVRYMGVARDLQRLTSTSRSLVVHSFSHTVHGVQVIRAFGAQERFTDEMLSYLDNYNRYVWWTAQGSRWLSQMFNLTSSVLVLVSCVLVLLAPHTDPASVDFSLTFLIDLNFVLLILMRMYTALQTSAVSVERVFEFAASIEQEHETKQPLVPSASWPEHGHIRVENLHLQYAPDRPEVLKGVSFEVPSASKLAIVGPTGSGKSTLMSAFLRFLEPTAGRICMDGCDIGELALHDLRSRLQIVPQDPVILSGPLRSVLDVTGEFEDAQLLESLRAVHLITHASDAMADLSMPIAENGSNLSQGQRQLLCLARALLRKSRIVLFDEASSSIDYTTDLQITEVVQDAFRDSTIITIAHRLRSVIAYDRVLYLENGQVAEWGEPAELLRDPQSKFYTLCRHAGAQEFEALVHAAEDAAQRRRS</sequence>
<dbReference type="Gene3D" id="1.20.1560.10">
    <property type="entry name" value="ABC transporter type 1, transmembrane domain"/>
    <property type="match status" value="2"/>
</dbReference>
<evidence type="ECO:0000256" key="10">
    <source>
        <dbReference type="SAM" id="Phobius"/>
    </source>
</evidence>
<dbReference type="Proteomes" id="UP001214415">
    <property type="component" value="Chromosome 6"/>
</dbReference>
<feature type="transmembrane region" description="Helical" evidence="10">
    <location>
        <begin position="15"/>
        <end position="32"/>
    </location>
</feature>
<feature type="transmembrane region" description="Helical" evidence="10">
    <location>
        <begin position="1215"/>
        <end position="1234"/>
    </location>
</feature>
<dbReference type="InterPro" id="IPR003439">
    <property type="entry name" value="ABC_transporter-like_ATP-bd"/>
</dbReference>
<evidence type="ECO:0000256" key="2">
    <source>
        <dbReference type="ARBA" id="ARBA00022448"/>
    </source>
</evidence>
<dbReference type="InterPro" id="IPR050173">
    <property type="entry name" value="ABC_transporter_C-like"/>
</dbReference>
<feature type="transmembrane region" description="Helical" evidence="10">
    <location>
        <begin position="324"/>
        <end position="343"/>
    </location>
</feature>
<protein>
    <recommendedName>
        <fullName evidence="15">ATP-dependent bile acid permease</fullName>
    </recommendedName>
</protein>
<feature type="domain" description="ABC transporter" evidence="11">
    <location>
        <begin position="1280"/>
        <end position="1514"/>
    </location>
</feature>
<dbReference type="GO" id="GO:0000329">
    <property type="term" value="C:fungal-type vacuole membrane"/>
    <property type="evidence" value="ECO:0007669"/>
    <property type="project" value="TreeGrafter"/>
</dbReference>
<evidence type="ECO:0000259" key="11">
    <source>
        <dbReference type="PROSITE" id="PS50893"/>
    </source>
</evidence>
<feature type="transmembrane region" description="Helical" evidence="10">
    <location>
        <begin position="372"/>
        <end position="393"/>
    </location>
</feature>
<dbReference type="FunFam" id="1.20.1560.10:FF:000013">
    <property type="entry name" value="ABC transporter C family member 2"/>
    <property type="match status" value="1"/>
</dbReference>
<evidence type="ECO:0000256" key="6">
    <source>
        <dbReference type="ARBA" id="ARBA00022840"/>
    </source>
</evidence>
<evidence type="ECO:0000259" key="12">
    <source>
        <dbReference type="PROSITE" id="PS50929"/>
    </source>
</evidence>
<evidence type="ECO:0000256" key="5">
    <source>
        <dbReference type="ARBA" id="ARBA00022741"/>
    </source>
</evidence>